<protein>
    <submittedName>
        <fullName evidence="1">Uncharacterized protein</fullName>
    </submittedName>
</protein>
<sequence>MELRNRQLSDEAAASNLSWNTFLSRTSVSSLSSAAFSNPNLSGQVHGLDDVLNTVKALSLPRFQYGEIERQDVVGEGETFIVERCVVRNQVLAVKHLKTDLSADDSILRRRLQSVILELRIMRHAPLRSHPNILSVFGYGWNMKATQIVPYLLVQYAPYGTLREYLCHFRPNIPLTHKEILLGDVAAATSTLHLCGIIHGDIKLDNVLVFHSWDRPTKSIAKIADFGHSLVINGKEDSEQTYIRYGGTFIYNSPEVHGQKSCPIDRAALYKCDIWAFGLLAWETFLDGQEYVKRIAELEPCCAEDGIEPVLTIPDRFLELAKKSLPFSKSNLRGRLIHSIFNMTIQTNPSKRISNLAKLPFMSQWNSAGVQGLEAELALHFGTSEWAYEMCSPENSREIPWEHEVQIYQGLQRTHSSSHNRNGDVVWQLVLCHHVGFGDSPNPDLAYQLALAAEKLNHPVAKIFTPLLTPNGPPESYIAANSYAKRVVDLLQQSNVLDVSRIVDTTSLLSLLETENDECFTPLHFLFAFEDHPQEVELLARLRMKGRLLSPDKPTKIVRMAHAQWPLRLLGSPLVFAISVGSTNTVQKLLSLGANPYSRAFALGQFPEEDQRSKWTPIHVAVQYHCHEILSKLLDIIPDADYRNEVPYACALSYSSSLERIAMHGNNRINSLEKTISILQKTEPLSAPAPSGRTALMQAIDFHDVDVVFALLSANHHVATILFQDPRNPANFNRPIHWAAQLGARRDVPEAVRIIKMINDFSDDMNPHKHPPLDSAWRTPLHLAVTGPSTRTSIWIVERRPGLLHVEDKFGRTALHYCESAANVNLLLSNGADVNHTDKQGLTTLHRACLRGELDIVRCLLEKNPLLNLKNNSVGTPLHCAILRGSLDVAVALLEVVAPVNELDEFGETPLHLAASLSRHNIIRLLLQHGVDIGVEDSKGRTAATIAKNLGTVAGIVTDRILHGEDGSLDASYAKTLYAQYMENGFDANVIPVYHSREASSASNSMSRDSDLAVGSAELIDYAGSFQAEVKQESFDVDGDSVTDVVRPERKLAEFVSYLHTEYRLTLVMAREFVQLLAHISEAAEHISLTDLQLCLRMKHWEKLSDAMHVLLEAKAMAITLCHEFQISPMEILKVEDAFYAQRSDKNQRGPWYEIRDDRLDGRSPWYGLARSTAAILEFGRTVWRVLKLDDVKANELVDVGKMFDLVAVDEATDKEGRFIPVPFSLLDDLNKKRASRTHRITNELYDGSCSFTPYSEQRASFKNRVKTEGSSGASEGKDDEQWEARSDDTDDGANSIPSYDADQIRKEITTLYTENRLWEIGRDLEFVIDTSFNLRKK</sequence>
<accession>A0ACC0DF41</accession>
<keyword evidence="2" id="KW-1185">Reference proteome</keyword>
<evidence type="ECO:0000313" key="2">
    <source>
        <dbReference type="Proteomes" id="UP001497680"/>
    </source>
</evidence>
<proteinExistence type="predicted"/>
<dbReference type="EMBL" id="MU394288">
    <property type="protein sequence ID" value="KAI6091193.1"/>
    <property type="molecule type" value="Genomic_DNA"/>
</dbReference>
<reference evidence="1 2" key="1">
    <citation type="journal article" date="2022" name="New Phytol.">
        <title>Ecological generalism drives hyperdiversity of secondary metabolite gene clusters in xylarialean endophytes.</title>
        <authorList>
            <person name="Franco M.E.E."/>
            <person name="Wisecaver J.H."/>
            <person name="Arnold A.E."/>
            <person name="Ju Y.M."/>
            <person name="Slot J.C."/>
            <person name="Ahrendt S."/>
            <person name="Moore L.P."/>
            <person name="Eastman K.E."/>
            <person name="Scott K."/>
            <person name="Konkel Z."/>
            <person name="Mondo S.J."/>
            <person name="Kuo A."/>
            <person name="Hayes R.D."/>
            <person name="Haridas S."/>
            <person name="Andreopoulos B."/>
            <person name="Riley R."/>
            <person name="LaButti K."/>
            <person name="Pangilinan J."/>
            <person name="Lipzen A."/>
            <person name="Amirebrahimi M."/>
            <person name="Yan J."/>
            <person name="Adam C."/>
            <person name="Keymanesh K."/>
            <person name="Ng V."/>
            <person name="Louie K."/>
            <person name="Northen T."/>
            <person name="Drula E."/>
            <person name="Henrissat B."/>
            <person name="Hsieh H.M."/>
            <person name="Youens-Clark K."/>
            <person name="Lutzoni F."/>
            <person name="Miadlikowska J."/>
            <person name="Eastwood D.C."/>
            <person name="Hamelin R.C."/>
            <person name="Grigoriev I.V."/>
            <person name="U'Ren J.M."/>
        </authorList>
    </citation>
    <scope>NUCLEOTIDE SEQUENCE [LARGE SCALE GENOMIC DNA]</scope>
    <source>
        <strain evidence="1 2">ER1909</strain>
    </source>
</reference>
<gene>
    <name evidence="1" type="ORF">F4821DRAFT_213070</name>
</gene>
<comment type="caution">
    <text evidence="1">The sequence shown here is derived from an EMBL/GenBank/DDBJ whole genome shotgun (WGS) entry which is preliminary data.</text>
</comment>
<dbReference type="Proteomes" id="UP001497680">
    <property type="component" value="Unassembled WGS sequence"/>
</dbReference>
<organism evidence="1 2">
    <name type="scientific">Hypoxylon rubiginosum</name>
    <dbReference type="NCBI Taxonomy" id="110542"/>
    <lineage>
        <taxon>Eukaryota</taxon>
        <taxon>Fungi</taxon>
        <taxon>Dikarya</taxon>
        <taxon>Ascomycota</taxon>
        <taxon>Pezizomycotina</taxon>
        <taxon>Sordariomycetes</taxon>
        <taxon>Xylariomycetidae</taxon>
        <taxon>Xylariales</taxon>
        <taxon>Hypoxylaceae</taxon>
        <taxon>Hypoxylon</taxon>
    </lineage>
</organism>
<evidence type="ECO:0000313" key="1">
    <source>
        <dbReference type="EMBL" id="KAI6091193.1"/>
    </source>
</evidence>
<name>A0ACC0DF41_9PEZI</name>